<gene>
    <name evidence="4" type="ORF">NKI27_06610</name>
</gene>
<dbReference type="NCBIfam" id="TIGR00254">
    <property type="entry name" value="GGDEF"/>
    <property type="match status" value="1"/>
</dbReference>
<dbReference type="Pfam" id="PF13185">
    <property type="entry name" value="GAF_2"/>
    <property type="match status" value="1"/>
</dbReference>
<dbReference type="Gene3D" id="3.30.70.270">
    <property type="match status" value="1"/>
</dbReference>
<dbReference type="PANTHER" id="PTHR45138">
    <property type="entry name" value="REGULATORY COMPONENTS OF SENSORY TRANSDUCTION SYSTEM"/>
    <property type="match status" value="1"/>
</dbReference>
<dbReference type="InterPro" id="IPR029016">
    <property type="entry name" value="GAF-like_dom_sf"/>
</dbReference>
<dbReference type="EC" id="2.7.7.65" evidence="1"/>
<dbReference type="InterPro" id="IPR000160">
    <property type="entry name" value="GGDEF_dom"/>
</dbReference>
<proteinExistence type="predicted"/>
<dbReference type="InterPro" id="IPR050469">
    <property type="entry name" value="Diguanylate_Cyclase"/>
</dbReference>
<organism evidence="4 5">
    <name type="scientific">Alkalimarinus alittae</name>
    <dbReference type="NCBI Taxonomy" id="2961619"/>
    <lineage>
        <taxon>Bacteria</taxon>
        <taxon>Pseudomonadati</taxon>
        <taxon>Pseudomonadota</taxon>
        <taxon>Gammaproteobacteria</taxon>
        <taxon>Alteromonadales</taxon>
        <taxon>Alteromonadaceae</taxon>
        <taxon>Alkalimarinus</taxon>
    </lineage>
</organism>
<dbReference type="Gene3D" id="3.30.450.40">
    <property type="match status" value="1"/>
</dbReference>
<name>A0ABY6N5Z8_9ALTE</name>
<evidence type="ECO:0000259" key="3">
    <source>
        <dbReference type="PROSITE" id="PS50887"/>
    </source>
</evidence>
<keyword evidence="4" id="KW-0808">Transferase</keyword>
<dbReference type="RefSeq" id="WP_265048888.1">
    <property type="nucleotide sequence ID" value="NZ_CP100390.1"/>
</dbReference>
<evidence type="ECO:0000256" key="2">
    <source>
        <dbReference type="ARBA" id="ARBA00034247"/>
    </source>
</evidence>
<dbReference type="PROSITE" id="PS50887">
    <property type="entry name" value="GGDEF"/>
    <property type="match status" value="1"/>
</dbReference>
<dbReference type="Proteomes" id="UP001163739">
    <property type="component" value="Chromosome"/>
</dbReference>
<keyword evidence="4" id="KW-0548">Nucleotidyltransferase</keyword>
<accession>A0ABY6N5Z8</accession>
<feature type="domain" description="GGDEF" evidence="3">
    <location>
        <begin position="214"/>
        <end position="348"/>
    </location>
</feature>
<keyword evidence="5" id="KW-1185">Reference proteome</keyword>
<evidence type="ECO:0000313" key="4">
    <source>
        <dbReference type="EMBL" id="UZE97414.1"/>
    </source>
</evidence>
<evidence type="ECO:0000256" key="1">
    <source>
        <dbReference type="ARBA" id="ARBA00012528"/>
    </source>
</evidence>
<dbReference type="EMBL" id="CP100390">
    <property type="protein sequence ID" value="UZE97414.1"/>
    <property type="molecule type" value="Genomic_DNA"/>
</dbReference>
<dbReference type="InterPro" id="IPR029787">
    <property type="entry name" value="Nucleotide_cyclase"/>
</dbReference>
<reference evidence="4" key="1">
    <citation type="submission" date="2022-06" db="EMBL/GenBank/DDBJ databases">
        <title>Alkalimarinus sp. nov., isolated from gut of a Alitta virens.</title>
        <authorList>
            <person name="Yang A.I."/>
            <person name="Shin N.-R."/>
        </authorList>
    </citation>
    <scope>NUCLEOTIDE SEQUENCE</scope>
    <source>
        <strain evidence="4">A2M4</strain>
    </source>
</reference>
<dbReference type="SMART" id="SM00267">
    <property type="entry name" value="GGDEF"/>
    <property type="match status" value="1"/>
</dbReference>
<protein>
    <recommendedName>
        <fullName evidence="1">diguanylate cyclase</fullName>
        <ecNumber evidence="1">2.7.7.65</ecNumber>
    </recommendedName>
</protein>
<dbReference type="SUPFAM" id="SSF55073">
    <property type="entry name" value="Nucleotide cyclase"/>
    <property type="match status" value="1"/>
</dbReference>
<dbReference type="InterPro" id="IPR003018">
    <property type="entry name" value="GAF"/>
</dbReference>
<dbReference type="Pfam" id="PF00990">
    <property type="entry name" value="GGDEF"/>
    <property type="match status" value="1"/>
</dbReference>
<comment type="catalytic activity">
    <reaction evidence="2">
        <text>2 GTP = 3',3'-c-di-GMP + 2 diphosphate</text>
        <dbReference type="Rhea" id="RHEA:24898"/>
        <dbReference type="ChEBI" id="CHEBI:33019"/>
        <dbReference type="ChEBI" id="CHEBI:37565"/>
        <dbReference type="ChEBI" id="CHEBI:58805"/>
        <dbReference type="EC" id="2.7.7.65"/>
    </reaction>
</comment>
<dbReference type="GO" id="GO:0052621">
    <property type="term" value="F:diguanylate cyclase activity"/>
    <property type="evidence" value="ECO:0007669"/>
    <property type="project" value="UniProtKB-EC"/>
</dbReference>
<dbReference type="CDD" id="cd01949">
    <property type="entry name" value="GGDEF"/>
    <property type="match status" value="1"/>
</dbReference>
<dbReference type="PANTHER" id="PTHR45138:SF9">
    <property type="entry name" value="DIGUANYLATE CYCLASE DGCM-RELATED"/>
    <property type="match status" value="1"/>
</dbReference>
<sequence>MPTVEALISRARKNEDIARRLFDIEVQIMNIGHCADFFDQLLSLVSEKFNIESVWVSLTDSPVNDHILRSIGGDRGQDKNAALHIMSTMDFLQATQSSRDPILVNEGFKKYRYLIPSSIYPKLGSMAILPLVVDGKIIGSLNLGDSSDERYEPSKDSFFLKQLAVKASISLAGVSIREKISFLATRDPLTLLRNRRELEESLERELSRSRRHHDPLALVFIDCDDFKLVNDTYGHDCGDMYLKYVSDKLIDMTRKGDMVFRFAGDEFVLLLPNQNSADAELIASRIKDHLSESPMTYRGLQVSLSISYGSISTDQLVDPTYKTLLKAADDKLYQMKKHKPPRCSLIDVLDLH</sequence>
<dbReference type="SUPFAM" id="SSF55781">
    <property type="entry name" value="GAF domain-like"/>
    <property type="match status" value="1"/>
</dbReference>
<dbReference type="InterPro" id="IPR043128">
    <property type="entry name" value="Rev_trsase/Diguanyl_cyclase"/>
</dbReference>
<evidence type="ECO:0000313" key="5">
    <source>
        <dbReference type="Proteomes" id="UP001163739"/>
    </source>
</evidence>